<comment type="caution">
    <text evidence="3">The sequence shown here is derived from an EMBL/GenBank/DDBJ whole genome shotgun (WGS) entry which is preliminary data.</text>
</comment>
<feature type="domain" description="Extensin-like C-terminal" evidence="2">
    <location>
        <begin position="260"/>
        <end position="399"/>
    </location>
</feature>
<gene>
    <name evidence="3" type="ORF">PQJ73_06910</name>
</gene>
<evidence type="ECO:0000256" key="1">
    <source>
        <dbReference type="SAM" id="MobiDB-lite"/>
    </source>
</evidence>
<keyword evidence="4" id="KW-1185">Reference proteome</keyword>
<dbReference type="InterPro" id="IPR009683">
    <property type="entry name" value="Extensin-like_C"/>
</dbReference>
<dbReference type="RefSeq" id="WP_272776251.1">
    <property type="nucleotide sequence ID" value="NZ_JAQQLI010000007.1"/>
</dbReference>
<evidence type="ECO:0000313" key="4">
    <source>
        <dbReference type="Proteomes" id="UP001165652"/>
    </source>
</evidence>
<feature type="compositionally biased region" description="Low complexity" evidence="1">
    <location>
        <begin position="161"/>
        <end position="175"/>
    </location>
</feature>
<dbReference type="EMBL" id="JAQQLI010000007">
    <property type="protein sequence ID" value="MDC7785406.1"/>
    <property type="molecule type" value="Genomic_DNA"/>
</dbReference>
<feature type="region of interest" description="Disordered" evidence="1">
    <location>
        <begin position="436"/>
        <end position="460"/>
    </location>
</feature>
<protein>
    <submittedName>
        <fullName evidence="3">Extensin family protein</fullName>
    </submittedName>
</protein>
<accession>A0ABT5J7P2</accession>
<feature type="compositionally biased region" description="Basic and acidic residues" evidence="1">
    <location>
        <begin position="439"/>
        <end position="452"/>
    </location>
</feature>
<reference evidence="3" key="2">
    <citation type="submission" date="2023-02" db="EMBL/GenBank/DDBJ databases">
        <authorList>
            <person name="Rayyan A."/>
            <person name="Meyer T."/>
            <person name="Kyndt J.A."/>
        </authorList>
    </citation>
    <scope>NUCLEOTIDE SEQUENCE</scope>
    <source>
        <strain evidence="3">DSM 9987</strain>
    </source>
</reference>
<reference evidence="3" key="1">
    <citation type="journal article" date="2023" name="Microbiol Resour">
        <title>Genome Sequences of Rhodoplanes serenus and Two Thermotolerant Strains, Rhodoplanes tepidamans and 'Rhodoplanes cryptolactis,' Further Refine the Genus.</title>
        <authorList>
            <person name="Rayyan A.A."/>
            <person name="Kyndt J.A."/>
        </authorList>
    </citation>
    <scope>NUCLEOTIDE SEQUENCE</scope>
    <source>
        <strain evidence="3">DSM 9987</strain>
    </source>
</reference>
<evidence type="ECO:0000259" key="2">
    <source>
        <dbReference type="Pfam" id="PF06904"/>
    </source>
</evidence>
<dbReference type="PROSITE" id="PS51257">
    <property type="entry name" value="PROKAR_LIPOPROTEIN"/>
    <property type="match status" value="1"/>
</dbReference>
<sequence length="460" mass="48397">MTRDVRWYLVGSLVLLTLAGCARNFMAQREPWRREAEVQCLKSGSVKQGPAVALLSPIDGPGVCGADFPMKVAALGDSPALGWADDPVRPPGGIPQGGQSAPPGRILGAPPGYLRVPSGPPPTTRPAAGPSTGPTSLTPPGVAAPAADRPGTRHAPMPSYGAAAEPRGRAAVARGSLPPVRDAAAGRTPQGGLVYEEPGFSPTPIDRTSPYRDDPAEPDPAPHQTASVYPPRYPPQYPSMGEPVPVGPSRVEPLTTAAVPAAVTPAATLACPLVSQLDRWVLEGVQPAAQRWFRQPVVEIKQISAYSCRGMNGNPRARISEHAFGNALDIASFRLADGHVITIKGGWRGTPEEQGFLRDVQVSACELFSTVLAPGSNVFHYDHIHVDLMRRSSGRRICQPAAVPGEVVAARARAKGGYAAQRPDFGVTGSIAAKKKRAARGEESRFDEDRDLPSAVPGED</sequence>
<proteinExistence type="predicted"/>
<dbReference type="Proteomes" id="UP001165652">
    <property type="component" value="Unassembled WGS sequence"/>
</dbReference>
<feature type="compositionally biased region" description="Low complexity" evidence="1">
    <location>
        <begin position="125"/>
        <end position="141"/>
    </location>
</feature>
<evidence type="ECO:0000313" key="3">
    <source>
        <dbReference type="EMBL" id="MDC7785406.1"/>
    </source>
</evidence>
<name>A0ABT5J7P2_RHOTP</name>
<feature type="region of interest" description="Disordered" evidence="1">
    <location>
        <begin position="88"/>
        <end position="234"/>
    </location>
</feature>
<dbReference type="Pfam" id="PF06904">
    <property type="entry name" value="Extensin-like_C"/>
    <property type="match status" value="1"/>
</dbReference>
<organism evidence="3 4">
    <name type="scientific">Rhodoplanes tepidamans</name>
    <name type="common">Rhodoplanes cryptolactis</name>
    <dbReference type="NCBI Taxonomy" id="200616"/>
    <lineage>
        <taxon>Bacteria</taxon>
        <taxon>Pseudomonadati</taxon>
        <taxon>Pseudomonadota</taxon>
        <taxon>Alphaproteobacteria</taxon>
        <taxon>Hyphomicrobiales</taxon>
        <taxon>Nitrobacteraceae</taxon>
        <taxon>Rhodoplanes</taxon>
    </lineage>
</organism>